<feature type="domain" description="MULE transposase" evidence="2">
    <location>
        <begin position="149"/>
        <end position="233"/>
    </location>
</feature>
<evidence type="ECO:0000259" key="2">
    <source>
        <dbReference type="Pfam" id="PF10551"/>
    </source>
</evidence>
<dbReference type="AlphaFoldDB" id="A0AA36DW23"/>
<keyword evidence="4" id="KW-1185">Reference proteome</keyword>
<accession>A0AA36DW23</accession>
<dbReference type="InterPro" id="IPR018289">
    <property type="entry name" value="MULE_transposase_dom"/>
</dbReference>
<gene>
    <name evidence="3" type="ORF">CYNAS_LOCUS4967</name>
</gene>
<proteinExistence type="predicted"/>
<name>A0AA36DW23_CYLNA</name>
<reference evidence="3" key="1">
    <citation type="submission" date="2023-07" db="EMBL/GenBank/DDBJ databases">
        <authorList>
            <consortium name="CYATHOMIX"/>
        </authorList>
    </citation>
    <scope>NUCLEOTIDE SEQUENCE</scope>
    <source>
        <strain evidence="3">N/A</strain>
    </source>
</reference>
<dbReference type="Pfam" id="PF10551">
    <property type="entry name" value="MULE"/>
    <property type="match status" value="1"/>
</dbReference>
<dbReference type="EMBL" id="CATQJL010000112">
    <property type="protein sequence ID" value="CAJ0592984.1"/>
    <property type="molecule type" value="Genomic_DNA"/>
</dbReference>
<organism evidence="3 4">
    <name type="scientific">Cylicocyclus nassatus</name>
    <name type="common">Nematode worm</name>
    <dbReference type="NCBI Taxonomy" id="53992"/>
    <lineage>
        <taxon>Eukaryota</taxon>
        <taxon>Metazoa</taxon>
        <taxon>Ecdysozoa</taxon>
        <taxon>Nematoda</taxon>
        <taxon>Chromadorea</taxon>
        <taxon>Rhabditida</taxon>
        <taxon>Rhabditina</taxon>
        <taxon>Rhabditomorpha</taxon>
        <taxon>Strongyloidea</taxon>
        <taxon>Strongylidae</taxon>
        <taxon>Cylicocyclus</taxon>
    </lineage>
</organism>
<evidence type="ECO:0000256" key="1">
    <source>
        <dbReference type="SAM" id="MobiDB-lite"/>
    </source>
</evidence>
<feature type="region of interest" description="Disordered" evidence="1">
    <location>
        <begin position="242"/>
        <end position="288"/>
    </location>
</feature>
<sequence length="325" mass="37023">MYCAKVGYHTQVDVVDDEFAVDPCMLPHHCIPKKYKANYVQRFMYENLQKIRSDPNFEDAVVRKIWQDMLDALPLLRAVQSHDLPRTTLENQPDDLTKLDDGTQFLQLKLPSLYVYYSRKTIQKAVENELVALVADGIHKLPPEELGKDGQLYTIHGVCNGGIDVPLVHVLMKRKNQSVYDKVFRMVKEELVNYDVNLEHLRIVIDFERAVLASIRKLFPPQCVEGCGFHLAQAWNRKALSPGLKPSEKATNPGLVDGDKGTDFSPTPKKIPALFRPPLLRRDQPSSDHRRRALITLPELAVLKGRLPYAARQHQLGIENSSKLE</sequence>
<evidence type="ECO:0000313" key="4">
    <source>
        <dbReference type="Proteomes" id="UP001176961"/>
    </source>
</evidence>
<evidence type="ECO:0000313" key="3">
    <source>
        <dbReference type="EMBL" id="CAJ0592984.1"/>
    </source>
</evidence>
<dbReference type="Proteomes" id="UP001176961">
    <property type="component" value="Unassembled WGS sequence"/>
</dbReference>
<protein>
    <recommendedName>
        <fullName evidence="2">MULE transposase domain-containing protein</fullName>
    </recommendedName>
</protein>
<comment type="caution">
    <text evidence="3">The sequence shown here is derived from an EMBL/GenBank/DDBJ whole genome shotgun (WGS) entry which is preliminary data.</text>
</comment>